<feature type="signal peptide" evidence="2">
    <location>
        <begin position="1"/>
        <end position="16"/>
    </location>
</feature>
<evidence type="ECO:0000313" key="3">
    <source>
        <dbReference type="EMBL" id="KAK3938052.1"/>
    </source>
</evidence>
<name>A0AAN6N629_9PEZI</name>
<evidence type="ECO:0000256" key="2">
    <source>
        <dbReference type="SAM" id="SignalP"/>
    </source>
</evidence>
<gene>
    <name evidence="3" type="ORF">QBC46DRAFT_391038</name>
</gene>
<feature type="chain" id="PRO_5042898754" description="Secreted protein" evidence="2">
    <location>
        <begin position="17"/>
        <end position="133"/>
    </location>
</feature>
<dbReference type="Proteomes" id="UP001303473">
    <property type="component" value="Unassembled WGS sequence"/>
</dbReference>
<feature type="compositionally biased region" description="Basic and acidic residues" evidence="1">
    <location>
        <begin position="84"/>
        <end position="95"/>
    </location>
</feature>
<proteinExistence type="predicted"/>
<feature type="region of interest" description="Disordered" evidence="1">
    <location>
        <begin position="25"/>
        <end position="46"/>
    </location>
</feature>
<keyword evidence="4" id="KW-1185">Reference proteome</keyword>
<keyword evidence="2" id="KW-0732">Signal</keyword>
<evidence type="ECO:0008006" key="5">
    <source>
        <dbReference type="Google" id="ProtNLM"/>
    </source>
</evidence>
<evidence type="ECO:0000313" key="4">
    <source>
        <dbReference type="Proteomes" id="UP001303473"/>
    </source>
</evidence>
<evidence type="ECO:0000256" key="1">
    <source>
        <dbReference type="SAM" id="MobiDB-lite"/>
    </source>
</evidence>
<sequence>MFSFSCFFLSLLPSNGQSPSVLRWSPSFARGDSTKPDRKNKERTRSCAVGQGYPASHRECQALWRREGGAFFGAAAADETLDGGDQHANRSREKQTTAPRRPLGPLCVCGSDDPSKAPPPAPFKARGKRKAGP</sequence>
<comment type="caution">
    <text evidence="3">The sequence shown here is derived from an EMBL/GenBank/DDBJ whole genome shotgun (WGS) entry which is preliminary data.</text>
</comment>
<dbReference type="EMBL" id="MU853838">
    <property type="protein sequence ID" value="KAK3938052.1"/>
    <property type="molecule type" value="Genomic_DNA"/>
</dbReference>
<accession>A0AAN6N629</accession>
<feature type="compositionally biased region" description="Basic and acidic residues" evidence="1">
    <location>
        <begin position="32"/>
        <end position="45"/>
    </location>
</feature>
<protein>
    <recommendedName>
        <fullName evidence="5">Secreted protein</fullName>
    </recommendedName>
</protein>
<dbReference type="AlphaFoldDB" id="A0AAN6N629"/>
<reference evidence="4" key="1">
    <citation type="journal article" date="2023" name="Mol. Phylogenet. Evol.">
        <title>Genome-scale phylogeny and comparative genomics of the fungal order Sordariales.</title>
        <authorList>
            <person name="Hensen N."/>
            <person name="Bonometti L."/>
            <person name="Westerberg I."/>
            <person name="Brannstrom I.O."/>
            <person name="Guillou S."/>
            <person name="Cros-Aarteil S."/>
            <person name="Calhoun S."/>
            <person name="Haridas S."/>
            <person name="Kuo A."/>
            <person name="Mondo S."/>
            <person name="Pangilinan J."/>
            <person name="Riley R."/>
            <person name="LaButti K."/>
            <person name="Andreopoulos B."/>
            <person name="Lipzen A."/>
            <person name="Chen C."/>
            <person name="Yan M."/>
            <person name="Daum C."/>
            <person name="Ng V."/>
            <person name="Clum A."/>
            <person name="Steindorff A."/>
            <person name="Ohm R.A."/>
            <person name="Martin F."/>
            <person name="Silar P."/>
            <person name="Natvig D.O."/>
            <person name="Lalanne C."/>
            <person name="Gautier V."/>
            <person name="Ament-Velasquez S.L."/>
            <person name="Kruys A."/>
            <person name="Hutchinson M.I."/>
            <person name="Powell A.J."/>
            <person name="Barry K."/>
            <person name="Miller A.N."/>
            <person name="Grigoriev I.V."/>
            <person name="Debuchy R."/>
            <person name="Gladieux P."/>
            <person name="Hiltunen Thoren M."/>
            <person name="Johannesson H."/>
        </authorList>
    </citation>
    <scope>NUCLEOTIDE SEQUENCE [LARGE SCALE GENOMIC DNA]</scope>
    <source>
        <strain evidence="4">CBS 340.73</strain>
    </source>
</reference>
<organism evidence="3 4">
    <name type="scientific">Diplogelasinospora grovesii</name>
    <dbReference type="NCBI Taxonomy" id="303347"/>
    <lineage>
        <taxon>Eukaryota</taxon>
        <taxon>Fungi</taxon>
        <taxon>Dikarya</taxon>
        <taxon>Ascomycota</taxon>
        <taxon>Pezizomycotina</taxon>
        <taxon>Sordariomycetes</taxon>
        <taxon>Sordariomycetidae</taxon>
        <taxon>Sordariales</taxon>
        <taxon>Diplogelasinosporaceae</taxon>
        <taxon>Diplogelasinospora</taxon>
    </lineage>
</organism>
<feature type="region of interest" description="Disordered" evidence="1">
    <location>
        <begin position="80"/>
        <end position="133"/>
    </location>
</feature>